<evidence type="ECO:0000256" key="1">
    <source>
        <dbReference type="PROSITE-ProRule" id="PRU00221"/>
    </source>
</evidence>
<dbReference type="InterPro" id="IPR001680">
    <property type="entry name" value="WD40_rpt"/>
</dbReference>
<dbReference type="Pfam" id="PF00400">
    <property type="entry name" value="WD40"/>
    <property type="match status" value="2"/>
</dbReference>
<dbReference type="PANTHER" id="PTHR35482:SF1">
    <property type="entry name" value="CYTOCHROME C OXIDASE SUBUNIT"/>
    <property type="match status" value="1"/>
</dbReference>
<dbReference type="PANTHER" id="PTHR35482">
    <property type="entry name" value="CYTOCHROME C OXIDASE SUBUNIT"/>
    <property type="match status" value="1"/>
</dbReference>
<evidence type="ECO:0000313" key="3">
    <source>
        <dbReference type="EMBL" id="KAK9867865.1"/>
    </source>
</evidence>
<dbReference type="SUPFAM" id="SSF50978">
    <property type="entry name" value="WD40 repeat-like"/>
    <property type="match status" value="1"/>
</dbReference>
<accession>A0AAW1TE58</accession>
<proteinExistence type="predicted"/>
<sequence length="590" mass="61787">MRAYGGGRTIRQGEALETEEVAQARKQRIAEALSRYKQTSGTIVDSETEAASQALYAEAEALFKEGLVAAAGEKYAEAAQGMPLRTQLGGQARLQHAICLDSLGRGKEAHGIYGTLSRHPTGYVAKRANQMAFGFRSMDYLKTHTISYSATAEQYAPYFTRMMSDYSSYYAGTPDGTEMEKNVRWPLILAAVVMEGGAGSDLSSLFGHLVFWGLPGDCESMGLVAEKAPLFCQSGAGRPSKDVGIGRRGSTCRVSPASGKQSSRSSQTLVGGAAVLDVPVGTAADGQGAAQGDHAAQGREGLPGHVGSKQGYTGDPQGPPGGLPLVALAGSDPAIAELWNVEEGKLLKQLGAGRKWGMCMAACLLQPPPAFSSAVQLLAGYEDGTVAVWNSGLVPVSAPTAPSGSPASGPGNHQGGLRTVPGCASAEASSRQPEQSKCYGDNDSSAASVRQGQRGAPGELVMQLKAHGEPVMALTVDLSGTGAVSASAEDFLLSLRLDWEQQLISVRARLKMKQAGVGDIVIRPDSRICVSGGWDGRIRIFTYPKGRPLAVLQHHTKAITAVAFHPKDKGILVAASRDGSISVWPLFTET</sequence>
<dbReference type="AlphaFoldDB" id="A0AAW1TE58"/>
<dbReference type="Gene3D" id="2.130.10.10">
    <property type="entry name" value="YVTN repeat-like/Quinoprotein amine dehydrogenase"/>
    <property type="match status" value="1"/>
</dbReference>
<dbReference type="PROSITE" id="PS50294">
    <property type="entry name" value="WD_REPEATS_REGION"/>
    <property type="match status" value="1"/>
</dbReference>
<dbReference type="InterPro" id="IPR015943">
    <property type="entry name" value="WD40/YVTN_repeat-like_dom_sf"/>
</dbReference>
<feature type="compositionally biased region" description="Low complexity" evidence="2">
    <location>
        <begin position="284"/>
        <end position="295"/>
    </location>
</feature>
<protein>
    <submittedName>
        <fullName evidence="3">Uncharacterized protein</fullName>
    </submittedName>
</protein>
<feature type="compositionally biased region" description="Polar residues" evidence="2">
    <location>
        <begin position="442"/>
        <end position="451"/>
    </location>
</feature>
<dbReference type="Proteomes" id="UP001485043">
    <property type="component" value="Unassembled WGS sequence"/>
</dbReference>
<evidence type="ECO:0000313" key="4">
    <source>
        <dbReference type="Proteomes" id="UP001485043"/>
    </source>
</evidence>
<feature type="region of interest" description="Disordered" evidence="2">
    <location>
        <begin position="399"/>
        <end position="453"/>
    </location>
</feature>
<reference evidence="3 4" key="1">
    <citation type="journal article" date="2024" name="Nat. Commun.">
        <title>Phylogenomics reveals the evolutionary origins of lichenization in chlorophyte algae.</title>
        <authorList>
            <person name="Puginier C."/>
            <person name="Libourel C."/>
            <person name="Otte J."/>
            <person name="Skaloud P."/>
            <person name="Haon M."/>
            <person name="Grisel S."/>
            <person name="Petersen M."/>
            <person name="Berrin J.G."/>
            <person name="Delaux P.M."/>
            <person name="Dal Grande F."/>
            <person name="Keller J."/>
        </authorList>
    </citation>
    <scope>NUCLEOTIDE SEQUENCE [LARGE SCALE GENOMIC DNA]</scope>
    <source>
        <strain evidence="3 4">SAG 2523</strain>
    </source>
</reference>
<comment type="caution">
    <text evidence="3">The sequence shown here is derived from an EMBL/GenBank/DDBJ whole genome shotgun (WGS) entry which is preliminary data.</text>
</comment>
<keyword evidence="1" id="KW-0853">WD repeat</keyword>
<dbReference type="EMBL" id="JALJOV010000058">
    <property type="protein sequence ID" value="KAK9867865.1"/>
    <property type="molecule type" value="Genomic_DNA"/>
</dbReference>
<organism evidence="3 4">
    <name type="scientific">Apatococcus fuscideae</name>
    <dbReference type="NCBI Taxonomy" id="2026836"/>
    <lineage>
        <taxon>Eukaryota</taxon>
        <taxon>Viridiplantae</taxon>
        <taxon>Chlorophyta</taxon>
        <taxon>core chlorophytes</taxon>
        <taxon>Trebouxiophyceae</taxon>
        <taxon>Chlorellales</taxon>
        <taxon>Chlorellaceae</taxon>
        <taxon>Apatococcus</taxon>
    </lineage>
</organism>
<feature type="region of interest" description="Disordered" evidence="2">
    <location>
        <begin position="284"/>
        <end position="323"/>
    </location>
</feature>
<feature type="repeat" description="WD" evidence="1">
    <location>
        <begin position="552"/>
        <end position="590"/>
    </location>
</feature>
<feature type="compositionally biased region" description="Low complexity" evidence="2">
    <location>
        <begin position="399"/>
        <end position="411"/>
    </location>
</feature>
<dbReference type="InterPro" id="IPR036322">
    <property type="entry name" value="WD40_repeat_dom_sf"/>
</dbReference>
<feature type="compositionally biased region" description="Polar residues" evidence="2">
    <location>
        <begin position="258"/>
        <end position="268"/>
    </location>
</feature>
<keyword evidence="4" id="KW-1185">Reference proteome</keyword>
<evidence type="ECO:0000256" key="2">
    <source>
        <dbReference type="SAM" id="MobiDB-lite"/>
    </source>
</evidence>
<feature type="region of interest" description="Disordered" evidence="2">
    <location>
        <begin position="238"/>
        <end position="268"/>
    </location>
</feature>
<dbReference type="SMART" id="SM00320">
    <property type="entry name" value="WD40"/>
    <property type="match status" value="4"/>
</dbReference>
<dbReference type="PROSITE" id="PS50082">
    <property type="entry name" value="WD_REPEATS_2"/>
    <property type="match status" value="1"/>
</dbReference>
<name>A0AAW1TE58_9CHLO</name>
<gene>
    <name evidence="3" type="ORF">WJX84_002684</name>
</gene>